<protein>
    <recommendedName>
        <fullName evidence="3">DUF2383 domain-containing protein</fullName>
    </recommendedName>
</protein>
<dbReference type="KEGG" id="pbh:AAW51_1510"/>
<evidence type="ECO:0000313" key="2">
    <source>
        <dbReference type="Proteomes" id="UP000035352"/>
    </source>
</evidence>
<sequence>MQLNQVRERFEQIELCIDDAALACRSSGYAPQEVKEYVGELDRRSDQLKHAMQQAQDPATIREYLDSLDQVGERVMEACRNARHVDPQLRTAIQEARLEIAALKRALH</sequence>
<gene>
    <name evidence="1" type="ORF">AAW51_1510</name>
</gene>
<dbReference type="STRING" id="413882.AAW51_1510"/>
<dbReference type="EMBL" id="CP011371">
    <property type="protein sequence ID" value="AKJ28201.1"/>
    <property type="molecule type" value="Genomic_DNA"/>
</dbReference>
<dbReference type="Proteomes" id="UP000035352">
    <property type="component" value="Chromosome"/>
</dbReference>
<keyword evidence="2" id="KW-1185">Reference proteome</keyword>
<evidence type="ECO:0008006" key="3">
    <source>
        <dbReference type="Google" id="ProtNLM"/>
    </source>
</evidence>
<dbReference type="OrthoDB" id="8776605at2"/>
<proteinExistence type="predicted"/>
<evidence type="ECO:0000313" key="1">
    <source>
        <dbReference type="EMBL" id="AKJ28201.1"/>
    </source>
</evidence>
<organism evidence="1 2">
    <name type="scientific">Caldimonas brevitalea</name>
    <dbReference type="NCBI Taxonomy" id="413882"/>
    <lineage>
        <taxon>Bacteria</taxon>
        <taxon>Pseudomonadati</taxon>
        <taxon>Pseudomonadota</taxon>
        <taxon>Betaproteobacteria</taxon>
        <taxon>Burkholderiales</taxon>
        <taxon>Sphaerotilaceae</taxon>
        <taxon>Caldimonas</taxon>
    </lineage>
</organism>
<reference evidence="1 2" key="1">
    <citation type="submission" date="2015-05" db="EMBL/GenBank/DDBJ databases">
        <authorList>
            <person name="Tang B."/>
            <person name="Yu Y."/>
        </authorList>
    </citation>
    <scope>NUCLEOTIDE SEQUENCE [LARGE SCALE GENOMIC DNA]</scope>
    <source>
        <strain evidence="1 2">DSM 7029</strain>
    </source>
</reference>
<name>A0A0G3BLD0_9BURK</name>
<accession>A0A0G3BLD0</accession>
<dbReference type="AlphaFoldDB" id="A0A0G3BLD0"/>